<dbReference type="InterPro" id="IPR003824">
    <property type="entry name" value="UppP"/>
</dbReference>
<dbReference type="GO" id="GO:0009252">
    <property type="term" value="P:peptidoglycan biosynthetic process"/>
    <property type="evidence" value="ECO:0007669"/>
    <property type="project" value="UniProtKB-KW"/>
</dbReference>
<keyword evidence="7 17" id="KW-0378">Hydrolase</keyword>
<dbReference type="GO" id="GO:0050380">
    <property type="term" value="F:undecaprenyl-diphosphatase activity"/>
    <property type="evidence" value="ECO:0007669"/>
    <property type="project" value="UniProtKB-UniRule"/>
</dbReference>
<feature type="transmembrane region" description="Helical" evidence="17">
    <location>
        <begin position="68"/>
        <end position="89"/>
    </location>
</feature>
<keyword evidence="19" id="KW-1185">Reference proteome</keyword>
<dbReference type="PANTHER" id="PTHR30622:SF3">
    <property type="entry name" value="UNDECAPRENYL-DIPHOSPHATASE"/>
    <property type="match status" value="1"/>
</dbReference>
<reference evidence="19" key="1">
    <citation type="submission" date="2017-08" db="EMBL/GenBank/DDBJ databases">
        <authorList>
            <person name="Grouzdev D.S."/>
            <person name="Gaisin V.A."/>
            <person name="Rysina M.S."/>
            <person name="Gorlenko V.M."/>
        </authorList>
    </citation>
    <scope>NUCLEOTIDE SEQUENCE [LARGE SCALE GENOMIC DNA]</scope>
    <source>
        <strain evidence="19">Kir15-3F</strain>
    </source>
</reference>
<dbReference type="NCBIfam" id="NF001390">
    <property type="entry name" value="PRK00281.1-4"/>
    <property type="match status" value="1"/>
</dbReference>
<dbReference type="GO" id="GO:0008360">
    <property type="term" value="P:regulation of cell shape"/>
    <property type="evidence" value="ECO:0007669"/>
    <property type="project" value="UniProtKB-KW"/>
</dbReference>
<evidence type="ECO:0000256" key="13">
    <source>
        <dbReference type="ARBA" id="ARBA00023316"/>
    </source>
</evidence>
<feature type="transmembrane region" description="Helical" evidence="17">
    <location>
        <begin position="33"/>
        <end position="56"/>
    </location>
</feature>
<evidence type="ECO:0000313" key="19">
    <source>
        <dbReference type="Proteomes" id="UP000220527"/>
    </source>
</evidence>
<evidence type="ECO:0000256" key="11">
    <source>
        <dbReference type="ARBA" id="ARBA00023136"/>
    </source>
</evidence>
<protein>
    <recommendedName>
        <fullName evidence="4 17">Undecaprenyl-diphosphatase</fullName>
        <ecNumber evidence="3 17">3.6.1.27</ecNumber>
    </recommendedName>
    <alternativeName>
        <fullName evidence="15 17">Bacitracin resistance protein</fullName>
    </alternativeName>
    <alternativeName>
        <fullName evidence="14 17">Undecaprenyl pyrophosphate phosphatase</fullName>
    </alternativeName>
</protein>
<keyword evidence="5 17" id="KW-1003">Cell membrane</keyword>
<feature type="transmembrane region" description="Helical" evidence="17">
    <location>
        <begin position="282"/>
        <end position="300"/>
    </location>
</feature>
<dbReference type="NCBIfam" id="TIGR00753">
    <property type="entry name" value="undec_PP_bacA"/>
    <property type="match status" value="1"/>
</dbReference>
<evidence type="ECO:0000256" key="10">
    <source>
        <dbReference type="ARBA" id="ARBA00022989"/>
    </source>
</evidence>
<evidence type="ECO:0000313" key="18">
    <source>
        <dbReference type="EMBL" id="PDV99383.1"/>
    </source>
</evidence>
<evidence type="ECO:0000256" key="16">
    <source>
        <dbReference type="ARBA" id="ARBA00047594"/>
    </source>
</evidence>
<dbReference type="GO" id="GO:0005886">
    <property type="term" value="C:plasma membrane"/>
    <property type="evidence" value="ECO:0007669"/>
    <property type="project" value="UniProtKB-SubCell"/>
</dbReference>
<proteinExistence type="inferred from homology"/>
<evidence type="ECO:0000256" key="15">
    <source>
        <dbReference type="ARBA" id="ARBA00032932"/>
    </source>
</evidence>
<dbReference type="PANTHER" id="PTHR30622">
    <property type="entry name" value="UNDECAPRENYL-DIPHOSPHATASE"/>
    <property type="match status" value="1"/>
</dbReference>
<evidence type="ECO:0000256" key="2">
    <source>
        <dbReference type="ARBA" id="ARBA00010621"/>
    </source>
</evidence>
<evidence type="ECO:0000256" key="8">
    <source>
        <dbReference type="ARBA" id="ARBA00022960"/>
    </source>
</evidence>
<dbReference type="GO" id="GO:0071555">
    <property type="term" value="P:cell wall organization"/>
    <property type="evidence" value="ECO:0007669"/>
    <property type="project" value="UniProtKB-KW"/>
</dbReference>
<dbReference type="OrthoDB" id="9808289at2"/>
<evidence type="ECO:0000256" key="6">
    <source>
        <dbReference type="ARBA" id="ARBA00022692"/>
    </source>
</evidence>
<comment type="function">
    <text evidence="17">Catalyzes the dephosphorylation of undecaprenyl diphosphate (UPP). Confers resistance to bacitracin.</text>
</comment>
<dbReference type="EMBL" id="NQWI01000228">
    <property type="protein sequence ID" value="PDV99383.1"/>
    <property type="molecule type" value="Genomic_DNA"/>
</dbReference>
<comment type="subcellular location">
    <subcellularLocation>
        <location evidence="1 17">Cell membrane</location>
        <topology evidence="1 17">Multi-pass membrane protein</topology>
    </subcellularLocation>
</comment>
<sequence length="301" mass="32122">MPHLPKPVIGLALLALVASLAIAVPGDPEWWKVIILGIVQGITEWLPISSTGHLLITSRLLNYQGSIGGTFEIFIQFGTLLSVIAFYFSDLWGQARTLLSKEDNAHKRAVLWLWVGVLIAMVPAGVVGLLGRDFIKSVLYETPAVIASALIVGGIIFLIIERMPSRSANTTSLDQISPKQALGIGIAQVFALIPGMSRSGSTIVGGLLAGLDRRTATAFSFYLAMPVLGGATLVDLLASLDEIQPDDWGRLALGAVVAMIVGYLTIGWLLQYIARNSFVAFGFYRITVGLLILGLVALGVL</sequence>
<comment type="similarity">
    <text evidence="2 17">Belongs to the UppP family.</text>
</comment>
<keyword evidence="11 17" id="KW-0472">Membrane</keyword>
<keyword evidence="6 17" id="KW-0812">Transmembrane</keyword>
<evidence type="ECO:0000256" key="7">
    <source>
        <dbReference type="ARBA" id="ARBA00022801"/>
    </source>
</evidence>
<feature type="transmembrane region" description="Helical" evidence="17">
    <location>
        <begin position="218"/>
        <end position="239"/>
    </location>
</feature>
<accession>A0A2A6RDN1</accession>
<evidence type="ECO:0000256" key="4">
    <source>
        <dbReference type="ARBA" id="ARBA00021581"/>
    </source>
</evidence>
<keyword evidence="12 17" id="KW-0046">Antibiotic resistance</keyword>
<dbReference type="AlphaFoldDB" id="A0A2A6RDN1"/>
<keyword evidence="13 17" id="KW-0961">Cell wall biogenesis/degradation</keyword>
<evidence type="ECO:0000256" key="9">
    <source>
        <dbReference type="ARBA" id="ARBA00022984"/>
    </source>
</evidence>
<keyword evidence="8 17" id="KW-0133">Cell shape</keyword>
<organism evidence="18 19">
    <name type="scientific">Candidatus Viridilinea mediisalina</name>
    <dbReference type="NCBI Taxonomy" id="2024553"/>
    <lineage>
        <taxon>Bacteria</taxon>
        <taxon>Bacillati</taxon>
        <taxon>Chloroflexota</taxon>
        <taxon>Chloroflexia</taxon>
        <taxon>Chloroflexales</taxon>
        <taxon>Chloroflexineae</taxon>
        <taxon>Oscillochloridaceae</taxon>
        <taxon>Candidatus Viridilinea</taxon>
    </lineage>
</organism>
<feature type="transmembrane region" description="Helical" evidence="17">
    <location>
        <begin position="109"/>
        <end position="131"/>
    </location>
</feature>
<dbReference type="GO" id="GO:0046677">
    <property type="term" value="P:response to antibiotic"/>
    <property type="evidence" value="ECO:0007669"/>
    <property type="project" value="UniProtKB-UniRule"/>
</dbReference>
<evidence type="ECO:0000256" key="14">
    <source>
        <dbReference type="ARBA" id="ARBA00032707"/>
    </source>
</evidence>
<comment type="caution">
    <text evidence="18">The sequence shown here is derived from an EMBL/GenBank/DDBJ whole genome shotgun (WGS) entry which is preliminary data.</text>
</comment>
<gene>
    <name evidence="17" type="primary">uppP</name>
    <name evidence="18" type="ORF">CJ255_21555</name>
</gene>
<feature type="transmembrane region" description="Helical" evidence="17">
    <location>
        <begin position="251"/>
        <end position="270"/>
    </location>
</feature>
<feature type="transmembrane region" description="Helical" evidence="17">
    <location>
        <begin position="138"/>
        <end position="160"/>
    </location>
</feature>
<evidence type="ECO:0000256" key="3">
    <source>
        <dbReference type="ARBA" id="ARBA00012374"/>
    </source>
</evidence>
<evidence type="ECO:0000256" key="5">
    <source>
        <dbReference type="ARBA" id="ARBA00022475"/>
    </source>
</evidence>
<evidence type="ECO:0000256" key="12">
    <source>
        <dbReference type="ARBA" id="ARBA00023251"/>
    </source>
</evidence>
<keyword evidence="10 17" id="KW-1133">Transmembrane helix</keyword>
<dbReference type="NCBIfam" id="NF001389">
    <property type="entry name" value="PRK00281.1-2"/>
    <property type="match status" value="1"/>
</dbReference>
<dbReference type="Pfam" id="PF02673">
    <property type="entry name" value="BacA"/>
    <property type="match status" value="1"/>
</dbReference>
<dbReference type="Proteomes" id="UP000220527">
    <property type="component" value="Unassembled WGS sequence"/>
</dbReference>
<evidence type="ECO:0000256" key="1">
    <source>
        <dbReference type="ARBA" id="ARBA00004651"/>
    </source>
</evidence>
<name>A0A2A6RDN1_9CHLR</name>
<evidence type="ECO:0000256" key="17">
    <source>
        <dbReference type="HAMAP-Rule" id="MF_01006"/>
    </source>
</evidence>
<keyword evidence="9 17" id="KW-0573">Peptidoglycan synthesis</keyword>
<comment type="miscellaneous">
    <text evidence="17">Bacitracin is thought to be involved in the inhibition of peptidoglycan synthesis by sequestering undecaprenyl diphosphate, thereby reducing the pool of lipid carrier available.</text>
</comment>
<dbReference type="EC" id="3.6.1.27" evidence="3 17"/>
<comment type="catalytic activity">
    <reaction evidence="16 17">
        <text>di-trans,octa-cis-undecaprenyl diphosphate + H2O = di-trans,octa-cis-undecaprenyl phosphate + phosphate + H(+)</text>
        <dbReference type="Rhea" id="RHEA:28094"/>
        <dbReference type="ChEBI" id="CHEBI:15377"/>
        <dbReference type="ChEBI" id="CHEBI:15378"/>
        <dbReference type="ChEBI" id="CHEBI:43474"/>
        <dbReference type="ChEBI" id="CHEBI:58405"/>
        <dbReference type="ChEBI" id="CHEBI:60392"/>
        <dbReference type="EC" id="3.6.1.27"/>
    </reaction>
</comment>
<dbReference type="HAMAP" id="MF_01006">
    <property type="entry name" value="Undec_diphosphatase"/>
    <property type="match status" value="1"/>
</dbReference>